<evidence type="ECO:0000313" key="1">
    <source>
        <dbReference type="EMBL" id="MPC53100.1"/>
    </source>
</evidence>
<protein>
    <submittedName>
        <fullName evidence="1">Uncharacterized protein</fullName>
    </submittedName>
</protein>
<dbReference type="AlphaFoldDB" id="A0A5B7FZ74"/>
<accession>A0A5B7FZ74</accession>
<gene>
    <name evidence="1" type="ORF">E2C01_046985</name>
</gene>
<proteinExistence type="predicted"/>
<name>A0A5B7FZ74_PORTR</name>
<evidence type="ECO:0000313" key="2">
    <source>
        <dbReference type="Proteomes" id="UP000324222"/>
    </source>
</evidence>
<keyword evidence="2" id="KW-1185">Reference proteome</keyword>
<reference evidence="1 2" key="1">
    <citation type="submission" date="2019-05" db="EMBL/GenBank/DDBJ databases">
        <title>Another draft genome of Portunus trituberculatus and its Hox gene families provides insights of decapod evolution.</title>
        <authorList>
            <person name="Jeong J.-H."/>
            <person name="Song I."/>
            <person name="Kim S."/>
            <person name="Choi T."/>
            <person name="Kim D."/>
            <person name="Ryu S."/>
            <person name="Kim W."/>
        </authorList>
    </citation>
    <scope>NUCLEOTIDE SEQUENCE [LARGE SCALE GENOMIC DNA]</scope>
    <source>
        <tissue evidence="1">Muscle</tissue>
    </source>
</reference>
<organism evidence="1 2">
    <name type="scientific">Portunus trituberculatus</name>
    <name type="common">Swimming crab</name>
    <name type="synonym">Neptunus trituberculatus</name>
    <dbReference type="NCBI Taxonomy" id="210409"/>
    <lineage>
        <taxon>Eukaryota</taxon>
        <taxon>Metazoa</taxon>
        <taxon>Ecdysozoa</taxon>
        <taxon>Arthropoda</taxon>
        <taxon>Crustacea</taxon>
        <taxon>Multicrustacea</taxon>
        <taxon>Malacostraca</taxon>
        <taxon>Eumalacostraca</taxon>
        <taxon>Eucarida</taxon>
        <taxon>Decapoda</taxon>
        <taxon>Pleocyemata</taxon>
        <taxon>Brachyura</taxon>
        <taxon>Eubrachyura</taxon>
        <taxon>Portunoidea</taxon>
        <taxon>Portunidae</taxon>
        <taxon>Portuninae</taxon>
        <taxon>Portunus</taxon>
    </lineage>
</organism>
<dbReference type="EMBL" id="VSRR010011381">
    <property type="protein sequence ID" value="MPC53100.1"/>
    <property type="molecule type" value="Genomic_DNA"/>
</dbReference>
<sequence>MTLILSTGGGAALNGSSLPTKPIPAQTFRFLAVKVKYRRHIRSTYVYPPLTSLTCVLRGFRDLFVQESRHSVQQSRHAVQNVKERKVRSTMYRCTVVMVACSRRWWSGCEGRRMPAMHSSGGQAKQAGRCRTRRSPLQVIHSARRLRNAHRTPL</sequence>
<comment type="caution">
    <text evidence="1">The sequence shown here is derived from an EMBL/GenBank/DDBJ whole genome shotgun (WGS) entry which is preliminary data.</text>
</comment>
<dbReference type="Proteomes" id="UP000324222">
    <property type="component" value="Unassembled WGS sequence"/>
</dbReference>